<dbReference type="Proteomes" id="UP000263691">
    <property type="component" value="Genome"/>
</dbReference>
<keyword evidence="2" id="KW-1185">Reference proteome</keyword>
<proteinExistence type="predicted"/>
<name>A0A385D3Y8_9CAUD</name>
<dbReference type="KEGG" id="vg:60322407"/>
<sequence>MADNETVLFLDGPLAGQERQVQADATDRPKYDLIEALQQPTPQWDADDASPVLPSSTVTYRVKRSRFRRGPKWVAALGEKVGERVQCVQVYTLEARQAMGVDVFNKIVERHAREALARTCAEVGLVPDDVHKAFAGSLQDAESWLGPWPKPYEFEQEDAARTVLQFARDHRGGCTDLQYVVHHAVAMPAPKPEVEAVGQWA</sequence>
<accession>A0A385D3Y8</accession>
<gene>
    <name evidence="1" type="primary">83</name>
    <name evidence="1" type="ORF">SEA_RANDO14_83</name>
</gene>
<dbReference type="GeneID" id="60322407"/>
<protein>
    <submittedName>
        <fullName evidence="1">Uncharacterized protein</fullName>
    </submittedName>
</protein>
<evidence type="ECO:0000313" key="2">
    <source>
        <dbReference type="Proteomes" id="UP000263691"/>
    </source>
</evidence>
<organism evidence="1 2">
    <name type="scientific">Mycobacterium phage Rando14</name>
    <dbReference type="NCBI Taxonomy" id="2301556"/>
    <lineage>
        <taxon>Viruses</taxon>
        <taxon>Duplodnaviria</taxon>
        <taxon>Heunggongvirae</taxon>
        <taxon>Uroviricota</taxon>
        <taxon>Caudoviricetes</taxon>
        <taxon>Weiservirinae</taxon>
        <taxon>Kratiovirus</taxon>
        <taxon>Kratiovirus rando14</taxon>
    </lineage>
</organism>
<dbReference type="EMBL" id="MH697592">
    <property type="protein sequence ID" value="AXQ53103.1"/>
    <property type="molecule type" value="Genomic_DNA"/>
</dbReference>
<evidence type="ECO:0000313" key="1">
    <source>
        <dbReference type="EMBL" id="AXQ53103.1"/>
    </source>
</evidence>
<dbReference type="RefSeq" id="YP_009950981.1">
    <property type="nucleotide sequence ID" value="NC_051596.1"/>
</dbReference>
<reference evidence="1 2" key="1">
    <citation type="submission" date="2018-07" db="EMBL/GenBank/DDBJ databases">
        <authorList>
            <person name="Michaels M.J."/>
            <person name="Wallen J.R."/>
            <person name="Eckardt M.A."/>
            <person name="Gainey M.D."/>
            <person name="Garlena R.A."/>
            <person name="Russell D.A."/>
            <person name="Pope W.H."/>
            <person name="Jacobs-Sera D."/>
            <person name="Hatfull G.F."/>
        </authorList>
    </citation>
    <scope>NUCLEOTIDE SEQUENCE [LARGE SCALE GENOMIC DNA]</scope>
</reference>